<sequence length="238" mass="28164">MCLAEAKTKRITAKSSLTRHKTAIENFDINNGSRYDIVERRKRLIELWNLFDVVQSRIKVLENQDPSIENKDELRAQHEQHRANFKSTYFSLISRCEALLEHFDQRNLRISSSTSNDTQNTSTSTNKESHVRLPKIELPVFSGSYEDWYSYQDTYEKLIHANQRLSEIEKFHYLRSSLKDKAAEIIKSIETTTDNYKDAWSAVKERFDNKRWILQKHIKAIFEITPLTKENHVQLREL</sequence>
<dbReference type="Proteomes" id="UP000075809">
    <property type="component" value="Unassembled WGS sequence"/>
</dbReference>
<dbReference type="EMBL" id="KQ982177">
    <property type="protein sequence ID" value="KYQ59291.1"/>
    <property type="molecule type" value="Genomic_DNA"/>
</dbReference>
<organism evidence="1 2">
    <name type="scientific">Mycetomoellerius zeteki</name>
    <dbReference type="NCBI Taxonomy" id="64791"/>
    <lineage>
        <taxon>Eukaryota</taxon>
        <taxon>Metazoa</taxon>
        <taxon>Ecdysozoa</taxon>
        <taxon>Arthropoda</taxon>
        <taxon>Hexapoda</taxon>
        <taxon>Insecta</taxon>
        <taxon>Pterygota</taxon>
        <taxon>Neoptera</taxon>
        <taxon>Endopterygota</taxon>
        <taxon>Hymenoptera</taxon>
        <taxon>Apocrita</taxon>
        <taxon>Aculeata</taxon>
        <taxon>Formicoidea</taxon>
        <taxon>Formicidae</taxon>
        <taxon>Myrmicinae</taxon>
        <taxon>Mycetomoellerius</taxon>
    </lineage>
</organism>
<dbReference type="InterPro" id="IPR005312">
    <property type="entry name" value="DUF1759"/>
</dbReference>
<dbReference type="PANTHER" id="PTHR22954:SF3">
    <property type="entry name" value="PROTEIN CBG08539"/>
    <property type="match status" value="1"/>
</dbReference>
<keyword evidence="2" id="KW-1185">Reference proteome</keyword>
<protein>
    <submittedName>
        <fullName evidence="1">Uncharacterized protein</fullName>
    </submittedName>
</protein>
<dbReference type="Pfam" id="PF03564">
    <property type="entry name" value="DUF1759"/>
    <property type="match status" value="1"/>
</dbReference>
<proteinExistence type="predicted"/>
<dbReference type="AlphaFoldDB" id="A0A151XG17"/>
<name>A0A151XG17_9HYME</name>
<gene>
    <name evidence="1" type="ORF">ALC60_01690</name>
</gene>
<evidence type="ECO:0000313" key="1">
    <source>
        <dbReference type="EMBL" id="KYQ59291.1"/>
    </source>
</evidence>
<accession>A0A151XG17</accession>
<dbReference type="PANTHER" id="PTHR22954">
    <property type="entry name" value="RETROVIRAL PROTEASE-RELATED"/>
    <property type="match status" value="1"/>
</dbReference>
<dbReference type="STRING" id="64791.A0A151XG17"/>
<reference evidence="1 2" key="1">
    <citation type="submission" date="2015-09" db="EMBL/GenBank/DDBJ databases">
        <title>Trachymyrmex zeteki WGS genome.</title>
        <authorList>
            <person name="Nygaard S."/>
            <person name="Hu H."/>
            <person name="Boomsma J."/>
            <person name="Zhang G."/>
        </authorList>
    </citation>
    <scope>NUCLEOTIDE SEQUENCE [LARGE SCALE GENOMIC DNA]</scope>
    <source>
        <strain evidence="1">Tzet28-1</strain>
        <tissue evidence="1">Whole body</tissue>
    </source>
</reference>
<evidence type="ECO:0000313" key="2">
    <source>
        <dbReference type="Proteomes" id="UP000075809"/>
    </source>
</evidence>